<evidence type="ECO:0000313" key="19">
    <source>
        <dbReference type="Proteomes" id="UP001247754"/>
    </source>
</evidence>
<dbReference type="Pfam" id="PF00662">
    <property type="entry name" value="Proton_antipo_N"/>
    <property type="match status" value="1"/>
</dbReference>
<dbReference type="InterPro" id="IPR025383">
    <property type="entry name" value="MrpA_C/MbhD"/>
</dbReference>
<dbReference type="Proteomes" id="UP001247754">
    <property type="component" value="Unassembled WGS sequence"/>
</dbReference>
<feature type="domain" description="NADH-Ubiquinone oxidoreductase (complex I) chain 5 N-terminal" evidence="14">
    <location>
        <begin position="68"/>
        <end position="114"/>
    </location>
</feature>
<evidence type="ECO:0000259" key="13">
    <source>
        <dbReference type="Pfam" id="PF00361"/>
    </source>
</evidence>
<feature type="transmembrane region" description="Helical" evidence="12">
    <location>
        <begin position="371"/>
        <end position="394"/>
    </location>
</feature>
<feature type="domain" description="MrpA C-terminal/MbhE" evidence="17">
    <location>
        <begin position="699"/>
        <end position="796"/>
    </location>
</feature>
<feature type="transmembrane region" description="Helical" evidence="12">
    <location>
        <begin position="38"/>
        <end position="60"/>
    </location>
</feature>
<feature type="transmembrane region" description="Helical" evidence="12">
    <location>
        <begin position="209"/>
        <end position="234"/>
    </location>
</feature>
<accession>A0ABU1F4E5</accession>
<feature type="transmembrane region" description="Helical" evidence="12">
    <location>
        <begin position="500"/>
        <end position="525"/>
    </location>
</feature>
<dbReference type="InterPro" id="IPR046806">
    <property type="entry name" value="MrpA_C/MbhE"/>
</dbReference>
<evidence type="ECO:0000256" key="8">
    <source>
        <dbReference type="ARBA" id="ARBA00023065"/>
    </source>
</evidence>
<feature type="transmembrane region" description="Helical" evidence="12">
    <location>
        <begin position="461"/>
        <end position="480"/>
    </location>
</feature>
<keyword evidence="8" id="KW-0406">Ion transport</keyword>
<evidence type="ECO:0000256" key="4">
    <source>
        <dbReference type="ARBA" id="ARBA00022449"/>
    </source>
</evidence>
<keyword evidence="4" id="KW-0050">Antiport</keyword>
<feature type="transmembrane region" description="Helical" evidence="12">
    <location>
        <begin position="414"/>
        <end position="440"/>
    </location>
</feature>
<dbReference type="NCBIfam" id="NF009288">
    <property type="entry name" value="PRK12648.1"/>
    <property type="match status" value="1"/>
</dbReference>
<feature type="region of interest" description="Disordered" evidence="11">
    <location>
        <begin position="959"/>
        <end position="987"/>
    </location>
</feature>
<feature type="transmembrane region" description="Helical" evidence="12">
    <location>
        <begin position="661"/>
        <end position="682"/>
    </location>
</feature>
<dbReference type="PANTHER" id="PTHR43373:SF1">
    <property type="entry name" value="NA(+)_H(+) ANTIPORTER SUBUNIT A"/>
    <property type="match status" value="1"/>
</dbReference>
<dbReference type="InterPro" id="IPR001750">
    <property type="entry name" value="ND/Mrp_TM"/>
</dbReference>
<evidence type="ECO:0000259" key="16">
    <source>
        <dbReference type="Pfam" id="PF13244"/>
    </source>
</evidence>
<evidence type="ECO:0000256" key="12">
    <source>
        <dbReference type="SAM" id="Phobius"/>
    </source>
</evidence>
<feature type="transmembrane region" description="Helical" evidence="12">
    <location>
        <begin position="6"/>
        <end position="26"/>
    </location>
</feature>
<feature type="domain" description="Na+/H+ antiporter MnhB subunit-related protein" evidence="15">
    <location>
        <begin position="810"/>
        <end position="932"/>
    </location>
</feature>
<feature type="transmembrane region" description="Helical" evidence="12">
    <location>
        <begin position="580"/>
        <end position="599"/>
    </location>
</feature>
<feature type="transmembrane region" description="Helical" evidence="12">
    <location>
        <begin position="273"/>
        <end position="295"/>
    </location>
</feature>
<evidence type="ECO:0000256" key="9">
    <source>
        <dbReference type="ARBA" id="ARBA00023136"/>
    </source>
</evidence>
<feature type="transmembrane region" description="Helical" evidence="12">
    <location>
        <begin position="812"/>
        <end position="830"/>
    </location>
</feature>
<evidence type="ECO:0000259" key="14">
    <source>
        <dbReference type="Pfam" id="PF00662"/>
    </source>
</evidence>
<feature type="transmembrane region" description="Helical" evidence="12">
    <location>
        <begin position="80"/>
        <end position="101"/>
    </location>
</feature>
<dbReference type="EMBL" id="JAVKPH010000003">
    <property type="protein sequence ID" value="MDR5651689.1"/>
    <property type="molecule type" value="Genomic_DNA"/>
</dbReference>
<evidence type="ECO:0000256" key="6">
    <source>
        <dbReference type="ARBA" id="ARBA00022692"/>
    </source>
</evidence>
<evidence type="ECO:0000313" key="18">
    <source>
        <dbReference type="EMBL" id="MDR5651689.1"/>
    </source>
</evidence>
<evidence type="ECO:0000256" key="2">
    <source>
        <dbReference type="ARBA" id="ARBA00004651"/>
    </source>
</evidence>
<keyword evidence="7 12" id="KW-1133">Transmembrane helix</keyword>
<sequence length="987" mass="105888">MIEQNLILILVCLPFVGALLAATLPVHAHNAAAWISGLLLAAGLAIMAVLHAPVAAGGVVRALVLWVPSLRLNLSLRVDGFAWMFVVLVLAIGILVVVYARYYLSRTDPVPRFYSFLLAFTGAMLGVLVAGNVLVLVVFWELTSITSFLLIGYWHQGQAARDGARMALVVTATGGLCLLVAMLIIGQIAGSYTLDVVLASGDLVRAHPLYPLILALFLIGAFTKSAQFPFHFWLPGAMAAPTPVSAFLHSATMVKAGVFLLVRFSPVLGGTDLWFYAVTGIGMATLILGAMVALFRHDLKGLLAYSTISHLGLITALAGIGTQGAILAAIFHIANHAVFKASLFMAAGIIDHETGTRDMRRLSGLFRAMPITGTLAIVASAAMAGVPLLNGFLSKEMFFAEVVDWHNGTWLDNSLPWLATFASVFSVAYSLRFIVTVFFGPKADDLPKEPHEPSPWMRRPVELLVLVCLLVGILPGLTLGPLLNQAARSVLGADMPYYSIAIWHGLNAPLVMSAAALIAGAVLYLTFADTIAKGPEGPPLLHRIRAQRVYEWMMLQFTWRLPRKIYGATGTERLQPQLRLMVLLATGAGAVTLWGGLRLAHEMLSTPLNPAFALMWAVGAVCAVGAAWQAKYHRFAALVLLGGAGLITCLTFAWFSAPDLAVTQLLVESVTTVLLLLGLRWLPRRREEIAEDKLLPAKMRRLRDFVIAVVAGAGIAAIAFVVMTRPTIPNIGNWFLRNAYHEGGGTNVVNVILVDFRAFDTFGEITVLAIVGLTVFALLRRFRPAAESAGLPEQQQGEAAEALKDYLRVASVIMRWMFAPLIVMSAYLFLRGHDLPGGGFSAGVTLAIAFLLQYLGHNVRWVEARLTVLPIRWMGFGLLIAGLTGVGAWLFGYPFLTAHAQYVDIPVIGKVPAATAMAFDLGVYALVVGATILMLVAIAHQSLRSARLREVEAEAEAEAEAEREAAAAPAPARAPARAPAPVAGGTA</sequence>
<feature type="transmembrane region" description="Helical" evidence="12">
    <location>
        <begin position="635"/>
        <end position="655"/>
    </location>
</feature>
<feature type="transmembrane region" description="Helical" evidence="12">
    <location>
        <begin position="702"/>
        <end position="723"/>
    </location>
</feature>
<name>A0ABU1F4E5_9RHOB</name>
<feature type="transmembrane region" description="Helical" evidence="12">
    <location>
        <begin position="326"/>
        <end position="350"/>
    </location>
</feature>
<keyword evidence="6 10" id="KW-0812">Transmembrane</keyword>
<evidence type="ECO:0000259" key="17">
    <source>
        <dbReference type="Pfam" id="PF20501"/>
    </source>
</evidence>
<reference evidence="18 19" key="1">
    <citation type="submission" date="2023-09" db="EMBL/GenBank/DDBJ databases">
        <title>Xinfangfangia sedmenti sp. nov., isolated the sedment.</title>
        <authorList>
            <person name="Xu L."/>
        </authorList>
    </citation>
    <scope>NUCLEOTIDE SEQUENCE [LARGE SCALE GENOMIC DNA]</scope>
    <source>
        <strain evidence="18 19">LG-4</strain>
    </source>
</reference>
<dbReference type="Pfam" id="PF00361">
    <property type="entry name" value="Proton_antipo_M"/>
    <property type="match status" value="1"/>
</dbReference>
<evidence type="ECO:0000256" key="1">
    <source>
        <dbReference type="ARBA" id="ARBA00002378"/>
    </source>
</evidence>
<feature type="transmembrane region" description="Helical" evidence="12">
    <location>
        <begin position="113"/>
        <end position="131"/>
    </location>
</feature>
<keyword evidence="19" id="KW-1185">Reference proteome</keyword>
<comment type="subcellular location">
    <subcellularLocation>
        <location evidence="2">Cell membrane</location>
        <topology evidence="2">Multi-pass membrane protein</topology>
    </subcellularLocation>
    <subcellularLocation>
        <location evidence="10">Membrane</location>
        <topology evidence="10">Multi-pass membrane protein</topology>
    </subcellularLocation>
</comment>
<feature type="transmembrane region" description="Helical" evidence="12">
    <location>
        <begin position="166"/>
        <end position="189"/>
    </location>
</feature>
<gene>
    <name evidence="18" type="ORF">RGD00_03670</name>
</gene>
<dbReference type="Pfam" id="PF04039">
    <property type="entry name" value="MnhB"/>
    <property type="match status" value="1"/>
</dbReference>
<comment type="caution">
    <text evidence="18">The sequence shown here is derived from an EMBL/GenBank/DDBJ whole genome shotgun (WGS) entry which is preliminary data.</text>
</comment>
<dbReference type="InterPro" id="IPR007182">
    <property type="entry name" value="MnhB"/>
</dbReference>
<protein>
    <submittedName>
        <fullName evidence="18">Monovalent cation/H+ antiporter subunit A</fullName>
    </submittedName>
</protein>
<keyword evidence="5" id="KW-1003">Cell membrane</keyword>
<proteinExistence type="predicted"/>
<dbReference type="InterPro" id="IPR001516">
    <property type="entry name" value="Proton_antipo_N"/>
</dbReference>
<evidence type="ECO:0000256" key="10">
    <source>
        <dbReference type="RuleBase" id="RU000320"/>
    </source>
</evidence>
<feature type="transmembrane region" description="Helical" evidence="12">
    <location>
        <begin position="611"/>
        <end position="628"/>
    </location>
</feature>
<dbReference type="PRINTS" id="PR01434">
    <property type="entry name" value="NADHDHGNASE5"/>
</dbReference>
<dbReference type="PANTHER" id="PTHR43373">
    <property type="entry name" value="NA(+)/H(+) ANTIPORTER SUBUNIT"/>
    <property type="match status" value="1"/>
</dbReference>
<feature type="compositionally biased region" description="Low complexity" evidence="11">
    <location>
        <begin position="966"/>
        <end position="987"/>
    </location>
</feature>
<feature type="domain" description="NADH:quinone oxidoreductase/Mrp antiporter transmembrane" evidence="13">
    <location>
        <begin position="130"/>
        <end position="408"/>
    </location>
</feature>
<feature type="transmembrane region" description="Helical" evidence="12">
    <location>
        <begin position="916"/>
        <end position="939"/>
    </location>
</feature>
<feature type="transmembrane region" description="Helical" evidence="12">
    <location>
        <begin position="302"/>
        <end position="320"/>
    </location>
</feature>
<dbReference type="Pfam" id="PF13244">
    <property type="entry name" value="MbhD"/>
    <property type="match status" value="1"/>
</dbReference>
<keyword evidence="3" id="KW-0813">Transport</keyword>
<dbReference type="RefSeq" id="WP_310455940.1">
    <property type="nucleotide sequence ID" value="NZ_JAVKPH010000003.1"/>
</dbReference>
<feature type="transmembrane region" description="Helical" evidence="12">
    <location>
        <begin position="761"/>
        <end position="779"/>
    </location>
</feature>
<evidence type="ECO:0000256" key="11">
    <source>
        <dbReference type="SAM" id="MobiDB-lite"/>
    </source>
</evidence>
<feature type="transmembrane region" description="Helical" evidence="12">
    <location>
        <begin position="876"/>
        <end position="896"/>
    </location>
</feature>
<feature type="domain" description="MrpA C-terminal/MbhD" evidence="16">
    <location>
        <begin position="619"/>
        <end position="684"/>
    </location>
</feature>
<organism evidence="18 19">
    <name type="scientific">Ruixingdingia sedimenti</name>
    <dbReference type="NCBI Taxonomy" id="3073604"/>
    <lineage>
        <taxon>Bacteria</taxon>
        <taxon>Pseudomonadati</taxon>
        <taxon>Pseudomonadota</taxon>
        <taxon>Alphaproteobacteria</taxon>
        <taxon>Rhodobacterales</taxon>
        <taxon>Paracoccaceae</taxon>
        <taxon>Ruixingdingia</taxon>
    </lineage>
</organism>
<feature type="transmembrane region" description="Helical" evidence="12">
    <location>
        <begin position="836"/>
        <end position="855"/>
    </location>
</feature>
<dbReference type="InterPro" id="IPR050616">
    <property type="entry name" value="CPA3_Na-H_Antiporter_A"/>
</dbReference>
<evidence type="ECO:0000259" key="15">
    <source>
        <dbReference type="Pfam" id="PF04039"/>
    </source>
</evidence>
<evidence type="ECO:0000256" key="3">
    <source>
        <dbReference type="ARBA" id="ARBA00022448"/>
    </source>
</evidence>
<keyword evidence="9 12" id="KW-0472">Membrane</keyword>
<dbReference type="Pfam" id="PF20501">
    <property type="entry name" value="MbhE"/>
    <property type="match status" value="1"/>
</dbReference>
<evidence type="ECO:0000256" key="7">
    <source>
        <dbReference type="ARBA" id="ARBA00022989"/>
    </source>
</evidence>
<comment type="function">
    <text evidence="1">NDH-1 shuttles electrons from NADH, via FMN and iron-sulfur (Fe-S) centers, to quinones in the respiratory chain. The immediate electron acceptor for the enzyme in this species is believed to be ubiquinone. Couples the redox reaction to proton translocation (for every two electrons transferred, four hydrogen ions are translocated across the cytoplasmic membrane), and thus conserves the redox energy in a proton gradient.</text>
</comment>
<evidence type="ECO:0000256" key="5">
    <source>
        <dbReference type="ARBA" id="ARBA00022475"/>
    </source>
</evidence>